<evidence type="ECO:0000313" key="2">
    <source>
        <dbReference type="EMBL" id="QKG70602.1"/>
    </source>
</evidence>
<dbReference type="InterPro" id="IPR003848">
    <property type="entry name" value="DUF218"/>
</dbReference>
<dbReference type="Pfam" id="PF02698">
    <property type="entry name" value="DUF218"/>
    <property type="match status" value="1"/>
</dbReference>
<reference evidence="2 3" key="1">
    <citation type="submission" date="2020-05" db="EMBL/GenBank/DDBJ databases">
        <title>Erythrobacter mangrovi sp. nov., isolated from rhizosphere soil of mangrove plant (Kandelia candel).</title>
        <authorList>
            <person name="Ye Y.H."/>
        </authorList>
    </citation>
    <scope>NUCLEOTIDE SEQUENCE [LARGE SCALE GENOMIC DNA]</scope>
    <source>
        <strain evidence="2 3">EB310</strain>
    </source>
</reference>
<feature type="domain" description="DUF218" evidence="1">
    <location>
        <begin position="34"/>
        <end position="141"/>
    </location>
</feature>
<proteinExistence type="predicted"/>
<dbReference type="Proteomes" id="UP000504693">
    <property type="component" value="Chromosome"/>
</dbReference>
<dbReference type="RefSeq" id="WP_173212782.1">
    <property type="nucleotide sequence ID" value="NZ_CP053921.1"/>
</dbReference>
<dbReference type="EMBL" id="CP053921">
    <property type="protein sequence ID" value="QKG70602.1"/>
    <property type="molecule type" value="Genomic_DNA"/>
</dbReference>
<evidence type="ECO:0000259" key="1">
    <source>
        <dbReference type="Pfam" id="PF02698"/>
    </source>
</evidence>
<name>A0A7D4BFE8_9SPHN</name>
<sequence>MILRFLASLVLLYAFGFLGFALTLPQAVTGQVTDAVIVPTGGPGRIARGIEVVEDGLARELFVSGVDPEVKPKEFAAEFEVPSRLMKCCVTLGYLAVDTRSNAGEAAQWMKENEFSSVRLVTTDWHMARAASEFAEALPPGTMIVRDAVKSSSDLATLYLEYNKLIAAAISRILPV</sequence>
<protein>
    <submittedName>
        <fullName evidence="2">YdcF family protein</fullName>
    </submittedName>
</protein>
<dbReference type="CDD" id="cd06259">
    <property type="entry name" value="YdcF-like"/>
    <property type="match status" value="1"/>
</dbReference>
<keyword evidence="3" id="KW-1185">Reference proteome</keyword>
<gene>
    <name evidence="2" type="ORF">HQR01_04020</name>
</gene>
<dbReference type="KEGG" id="emv:HQR01_04020"/>
<organism evidence="2 3">
    <name type="scientific">Erythrobacter mangrovi</name>
    <dbReference type="NCBI Taxonomy" id="2739433"/>
    <lineage>
        <taxon>Bacteria</taxon>
        <taxon>Pseudomonadati</taxon>
        <taxon>Pseudomonadota</taxon>
        <taxon>Alphaproteobacteria</taxon>
        <taxon>Sphingomonadales</taxon>
        <taxon>Erythrobacteraceae</taxon>
        <taxon>Erythrobacter/Porphyrobacter group</taxon>
        <taxon>Erythrobacter</taxon>
    </lineage>
</organism>
<accession>A0A7D4BFE8</accession>
<dbReference type="AlphaFoldDB" id="A0A7D4BFE8"/>
<evidence type="ECO:0000313" key="3">
    <source>
        <dbReference type="Proteomes" id="UP000504693"/>
    </source>
</evidence>